<dbReference type="PANTHER" id="PTHR23028:SF131">
    <property type="entry name" value="BLR2367 PROTEIN"/>
    <property type="match status" value="1"/>
</dbReference>
<keyword evidence="3" id="KW-0812">Transmembrane</keyword>
<keyword evidence="3" id="KW-0472">Membrane</keyword>
<feature type="transmembrane region" description="Helical" evidence="3">
    <location>
        <begin position="306"/>
        <end position="330"/>
    </location>
</feature>
<keyword evidence="6" id="KW-1185">Reference proteome</keyword>
<feature type="domain" description="Acyltransferase 3" evidence="4">
    <location>
        <begin position="10"/>
        <end position="327"/>
    </location>
</feature>
<dbReference type="EMBL" id="CP027059">
    <property type="protein sequence ID" value="UQZ83774.1"/>
    <property type="molecule type" value="Genomic_DNA"/>
</dbReference>
<comment type="subcellular location">
    <subcellularLocation>
        <location evidence="1">Membrane</location>
    </subcellularLocation>
</comment>
<comment type="similarity">
    <text evidence="2">Belongs to the acyltransferase 3 family.</text>
</comment>
<sequence>MEKRVTIPLIQAARGVAVMLVMLFHTAQMGEKYFQINFLGISDMGRSGGYAYFFVLTGFLMYTIYHNHFGNAKMWLPFMTKRLMRIYPLYWLVNAAVIPVYFLMPSFGLGFETKPAEIFRSLLLIPGDNPPILGVAWSLIYIVLFYAAFSLLFVLEQKAALAGFGLWMAIIGMNTAGWIHLKENPWVHLLFDPLNLEFVLGAGIAYGIGRGLIRQSGYWLIAGALMFPAIWLLRSAFPALPYVNTLYTIGSGLVLAGVGSMKIGMPRALKPLQFLGDASYSILLTSLACLSITLKLAKSAHLPAEIGAFGTTAICFALSLGLCCLVYLLVEKPLVQRMRSRLNRKPQTAAAS</sequence>
<dbReference type="RefSeq" id="WP_249865760.1">
    <property type="nucleotide sequence ID" value="NZ_CP027059.1"/>
</dbReference>
<feature type="transmembrane region" description="Helical" evidence="3">
    <location>
        <begin position="239"/>
        <end position="260"/>
    </location>
</feature>
<proteinExistence type="inferred from homology"/>
<evidence type="ECO:0000256" key="2">
    <source>
        <dbReference type="ARBA" id="ARBA00007400"/>
    </source>
</evidence>
<name>A0ABY4RQV5_9BACL</name>
<gene>
    <name evidence="5" type="ORF">SK3146_02981</name>
</gene>
<feature type="transmembrane region" description="Helical" evidence="3">
    <location>
        <begin position="131"/>
        <end position="154"/>
    </location>
</feature>
<dbReference type="InterPro" id="IPR050879">
    <property type="entry name" value="Acyltransferase_3"/>
</dbReference>
<feature type="transmembrane region" description="Helical" evidence="3">
    <location>
        <begin position="89"/>
        <end position="111"/>
    </location>
</feature>
<evidence type="ECO:0000256" key="3">
    <source>
        <dbReference type="SAM" id="Phobius"/>
    </source>
</evidence>
<feature type="transmembrane region" description="Helical" evidence="3">
    <location>
        <begin position="12"/>
        <end position="30"/>
    </location>
</feature>
<reference evidence="5" key="2">
    <citation type="journal article" date="2021" name="J Anim Sci Technol">
        <title>Complete genome sequence of Paenibacillus konkukensis sp. nov. SK3146 as a potential probiotic strain.</title>
        <authorList>
            <person name="Jung H.I."/>
            <person name="Park S."/>
            <person name="Niu K.M."/>
            <person name="Lee S.W."/>
            <person name="Kothari D."/>
            <person name="Yi K.J."/>
            <person name="Kim S.K."/>
        </authorList>
    </citation>
    <scope>NUCLEOTIDE SEQUENCE</scope>
    <source>
        <strain evidence="5">SK3146</strain>
    </source>
</reference>
<accession>A0ABY4RQV5</accession>
<feature type="transmembrane region" description="Helical" evidence="3">
    <location>
        <begin position="50"/>
        <end position="68"/>
    </location>
</feature>
<dbReference type="Pfam" id="PF01757">
    <property type="entry name" value="Acyl_transf_3"/>
    <property type="match status" value="1"/>
</dbReference>
<feature type="transmembrane region" description="Helical" evidence="3">
    <location>
        <begin position="216"/>
        <end position="233"/>
    </location>
</feature>
<evidence type="ECO:0000313" key="5">
    <source>
        <dbReference type="EMBL" id="UQZ83774.1"/>
    </source>
</evidence>
<dbReference type="Proteomes" id="UP001057134">
    <property type="component" value="Chromosome"/>
</dbReference>
<evidence type="ECO:0000256" key="1">
    <source>
        <dbReference type="ARBA" id="ARBA00004370"/>
    </source>
</evidence>
<keyword evidence="3" id="KW-1133">Transmembrane helix</keyword>
<reference evidence="5" key="1">
    <citation type="submission" date="2018-02" db="EMBL/GenBank/DDBJ databases">
        <authorList>
            <person name="Kim S.-K."/>
            <person name="Jung H.-I."/>
            <person name="Lee S.-W."/>
        </authorList>
    </citation>
    <scope>NUCLEOTIDE SEQUENCE</scope>
    <source>
        <strain evidence="5">SK3146</strain>
    </source>
</reference>
<feature type="transmembrane region" description="Helical" evidence="3">
    <location>
        <begin position="272"/>
        <end position="294"/>
    </location>
</feature>
<feature type="transmembrane region" description="Helical" evidence="3">
    <location>
        <begin position="161"/>
        <end position="180"/>
    </location>
</feature>
<evidence type="ECO:0000259" key="4">
    <source>
        <dbReference type="Pfam" id="PF01757"/>
    </source>
</evidence>
<feature type="transmembrane region" description="Helical" evidence="3">
    <location>
        <begin position="186"/>
        <end position="209"/>
    </location>
</feature>
<dbReference type="InterPro" id="IPR002656">
    <property type="entry name" value="Acyl_transf_3_dom"/>
</dbReference>
<organism evidence="5 6">
    <name type="scientific">Paenibacillus konkukensis</name>
    <dbReference type="NCBI Taxonomy" id="2020716"/>
    <lineage>
        <taxon>Bacteria</taxon>
        <taxon>Bacillati</taxon>
        <taxon>Bacillota</taxon>
        <taxon>Bacilli</taxon>
        <taxon>Bacillales</taxon>
        <taxon>Paenibacillaceae</taxon>
        <taxon>Paenibacillus</taxon>
    </lineage>
</organism>
<protein>
    <recommendedName>
        <fullName evidence="4">Acyltransferase 3 domain-containing protein</fullName>
    </recommendedName>
</protein>
<dbReference type="PANTHER" id="PTHR23028">
    <property type="entry name" value="ACETYLTRANSFERASE"/>
    <property type="match status" value="1"/>
</dbReference>
<evidence type="ECO:0000313" key="6">
    <source>
        <dbReference type="Proteomes" id="UP001057134"/>
    </source>
</evidence>